<organism evidence="2 3">
    <name type="scientific">Paenibacillus plantiphilus</name>
    <dbReference type="NCBI Taxonomy" id="2905650"/>
    <lineage>
        <taxon>Bacteria</taxon>
        <taxon>Bacillati</taxon>
        <taxon>Bacillota</taxon>
        <taxon>Bacilli</taxon>
        <taxon>Bacillales</taxon>
        <taxon>Paenibacillaceae</taxon>
        <taxon>Paenibacillus</taxon>
    </lineage>
</organism>
<reference evidence="2" key="1">
    <citation type="submission" date="2022-01" db="EMBL/GenBank/DDBJ databases">
        <authorList>
            <person name="Criscuolo A."/>
        </authorList>
    </citation>
    <scope>NUCLEOTIDE SEQUENCE</scope>
    <source>
        <strain evidence="2">CIP111893</strain>
    </source>
</reference>
<feature type="domain" description="SLH" evidence="1">
    <location>
        <begin position="1407"/>
        <end position="1466"/>
    </location>
</feature>
<dbReference type="PROSITE" id="PS51272">
    <property type="entry name" value="SLH"/>
    <property type="match status" value="3"/>
</dbReference>
<sequence>MKSLLNHKWLTKLLVVILFTTVTLSFGAEKKVVASACSGITPGATSACPIIITDADGLDTMRQNLGAHYALGADIDMSEYLSPGGNGYNGGDGWEPVGARGGAAYAFTGTFDGNGHTISNLIINSNAGSVGLFGVAQGATIRNVGLINVDVAGNGGSSDVGGLVGAIEVSMIENSYVTGVVSGVDTVGGLVGYATGTGVNPSRIHYSYAAVQVTGPPTADIGGLAGYMQGNVHQTWTYYDMNLTMNSSLGTGLTTNEMKSAASFYEWDFSPSGRWGIVEGATYPMHRATFEQIVLDELTVDNGDIAFTPSFASDVWTYSSRVTGEVGSVTVAVYTNNANSSVSIEGVATNSRSVSLLPGNNVINVTVLTNVSVPGAATDPYETNYTLNIIRENGTDFPHRITTASQLAAIGAGAYERSDSYELMNDIELSGLDWEPIGAGGSPFTGVFDGNRHVIRNLTVTGADDDAGLFAASSGTIRNIGLEDASVSGGSRVGGLVGSNSGTVSNAYVKGNVAGDEHVGGLIGLNSGAAAVMYTYAAGHVTGTDHMGGLIGENTGDAAANSYWDTEIGGLLISGGGEGKTTEDMRLAATYVGWDFAGTWAIMNGSTYPMFIRHFDAVKLQALSAASTDGVVSWTPAVFASAQGAYELQADRYVEAVNVAAIPAAADTAVTIGAAASDSAQVAVTAGSNVIMIRTDNVNGTPQGAYRLTIKVPAPEMTGLDIPAAHYYIAGDTLTFSVSYEGNIEVTGNPTIPVVIGEGADATTVYATYSGHPPGQQNKLIFTYVVQAGLVHANDLEIGTHIQLTDGAEIYAAGTTVPVSLALPAMATTGIIIDSVKPDITLSQQPASAVMTNDPVTVTVSADGTGSAIAATKWAEGLRAADYFAAEGHSLASGSFVAAANGTYTVYAEDEAGNSGVATIDIGNIIDELPQISLSHSPTQTSPSVSVTATAGVHGAANSVTRMNWLPGSHSAADFADGTIGTDIVAAGQFTVTENGTYTVYAKDAAGNEAVAEITISNIGMPPDNQPTEPAPVFPIPSIGPKIMVDASGGISILIHSSYLVKETLEDGTIVEHVVLTDGIIEQVLKLLGEAQRKFVTVVIDDSEQAVQVQFPAASLQKVKGAYPNTVFEVQLNGSSYQLQVNAPDLQQLSKQLGAALPSMHVNVLIAKVVGQQKEQLEQFASKAGLKLLGHAVDYKVIVSAGGQSMEVRDFGGTYIIRAIAPGEDMSGKRITAVWYDPEAPALSFVPAVTAARNDGRPEVAMKVPHNSIYAIMESAHKSFSDLNGHWARSSVELLASKLIVSGVSDSRFAPNDSITRAEFTALLVRALGIRTEQTVESAIFDDVAKEAWYAPVIEAGVKAGLVSGISKERFAPGVTITREQMAVMFNNAFTLLRYPEFAADHVQGILGQFDDHTAISPWAQSAVAQSVASGIILGADNAIMPSEPATRAQAVVMLNRFLQHVAFID</sequence>
<evidence type="ECO:0000313" key="3">
    <source>
        <dbReference type="Proteomes" id="UP000838686"/>
    </source>
</evidence>
<dbReference type="Gene3D" id="2.160.20.110">
    <property type="match status" value="2"/>
</dbReference>
<protein>
    <recommendedName>
        <fullName evidence="1">SLH domain-containing protein</fullName>
    </recommendedName>
</protein>
<dbReference type="EMBL" id="CAKMMF010000021">
    <property type="protein sequence ID" value="CAH1213365.1"/>
    <property type="molecule type" value="Genomic_DNA"/>
</dbReference>
<dbReference type="Pfam" id="PF12733">
    <property type="entry name" value="Cadherin-like"/>
    <property type="match status" value="1"/>
</dbReference>
<dbReference type="RefSeq" id="WP_236344043.1">
    <property type="nucleotide sequence ID" value="NZ_CAKMMF010000021.1"/>
</dbReference>
<evidence type="ECO:0000313" key="2">
    <source>
        <dbReference type="EMBL" id="CAH1213365.1"/>
    </source>
</evidence>
<dbReference type="PANTHER" id="PTHR43308">
    <property type="entry name" value="OUTER MEMBRANE PROTEIN ALPHA-RELATED"/>
    <property type="match status" value="1"/>
</dbReference>
<name>A0ABM9CHL3_9BACL</name>
<feature type="domain" description="SLH" evidence="1">
    <location>
        <begin position="1341"/>
        <end position="1400"/>
    </location>
</feature>
<gene>
    <name evidence="2" type="ORF">PAECIP111893_03676</name>
</gene>
<dbReference type="Proteomes" id="UP000838686">
    <property type="component" value="Unassembled WGS sequence"/>
</dbReference>
<dbReference type="InterPro" id="IPR025883">
    <property type="entry name" value="Cadherin-like_domain"/>
</dbReference>
<keyword evidence="3" id="KW-1185">Reference proteome</keyword>
<accession>A0ABM9CHL3</accession>
<feature type="domain" description="SLH" evidence="1">
    <location>
        <begin position="1275"/>
        <end position="1338"/>
    </location>
</feature>
<dbReference type="Pfam" id="PF00395">
    <property type="entry name" value="SLH"/>
    <property type="match status" value="3"/>
</dbReference>
<dbReference type="InterPro" id="IPR001119">
    <property type="entry name" value="SLH_dom"/>
</dbReference>
<evidence type="ECO:0000259" key="1">
    <source>
        <dbReference type="PROSITE" id="PS51272"/>
    </source>
</evidence>
<comment type="caution">
    <text evidence="2">The sequence shown here is derived from an EMBL/GenBank/DDBJ whole genome shotgun (WGS) entry which is preliminary data.</text>
</comment>
<dbReference type="InterPro" id="IPR051465">
    <property type="entry name" value="Cell_Envelope_Struct_Comp"/>
</dbReference>
<proteinExistence type="predicted"/>